<dbReference type="SUPFAM" id="SSF49879">
    <property type="entry name" value="SMAD/FHA domain"/>
    <property type="match status" value="1"/>
</dbReference>
<evidence type="ECO:0000313" key="3">
    <source>
        <dbReference type="EMBL" id="RGC15228.1"/>
    </source>
</evidence>
<dbReference type="PROSITE" id="PS50006">
    <property type="entry name" value="FHA_DOMAIN"/>
    <property type="match status" value="1"/>
</dbReference>
<sequence length="236" mass="25865">MQEYRQCPCGQMVAMDLTVRQCPACGRPVDRTWRVVYPERTAPAAPAAAEVRQPLQQPQTTMPPIRQRVPVGADPVVQAAPGAGSVRRPITPAPEQTARPPAQSVQTAEPPVRNVQAAPAPKKPGAWQLDYFGQKLRIPPQDTVCLGRNSVGAEYFEGDMLVSRKHVYLWVNGAGQLLAEDRESLNGTFYTHSGQRSPLEHGISVRLQAGDILWLYDLPLKVEQCNDEKNGVDGIA</sequence>
<dbReference type="Gene3D" id="2.60.200.20">
    <property type="match status" value="1"/>
</dbReference>
<feature type="region of interest" description="Disordered" evidence="1">
    <location>
        <begin position="80"/>
        <end position="121"/>
    </location>
</feature>
<name>A0A3E2VVJ5_9FIRM</name>
<dbReference type="InterPro" id="IPR008984">
    <property type="entry name" value="SMAD_FHA_dom_sf"/>
</dbReference>
<evidence type="ECO:0000259" key="2">
    <source>
        <dbReference type="PROSITE" id="PS50006"/>
    </source>
</evidence>
<dbReference type="InterPro" id="IPR000253">
    <property type="entry name" value="FHA_dom"/>
</dbReference>
<feature type="compositionally biased region" description="Low complexity" evidence="1">
    <location>
        <begin position="47"/>
        <end position="64"/>
    </location>
</feature>
<dbReference type="RefSeq" id="WP_117554885.1">
    <property type="nucleotide sequence ID" value="NZ_QVFB01000030.1"/>
</dbReference>
<dbReference type="Pfam" id="PF00498">
    <property type="entry name" value="FHA"/>
    <property type="match status" value="1"/>
</dbReference>
<reference evidence="3 4" key="1">
    <citation type="submission" date="2018-08" db="EMBL/GenBank/DDBJ databases">
        <title>A genome reference for cultivated species of the human gut microbiota.</title>
        <authorList>
            <person name="Zou Y."/>
            <person name="Xue W."/>
            <person name="Luo G."/>
        </authorList>
    </citation>
    <scope>NUCLEOTIDE SEQUENCE [LARGE SCALE GENOMIC DNA]</scope>
    <source>
        <strain evidence="3 4">AM37-13AC</strain>
    </source>
</reference>
<organism evidence="3 4">
    <name type="scientific">Faecalibacterium prausnitzii</name>
    <dbReference type="NCBI Taxonomy" id="853"/>
    <lineage>
        <taxon>Bacteria</taxon>
        <taxon>Bacillati</taxon>
        <taxon>Bacillota</taxon>
        <taxon>Clostridia</taxon>
        <taxon>Eubacteriales</taxon>
        <taxon>Oscillospiraceae</taxon>
        <taxon>Faecalibacterium</taxon>
    </lineage>
</organism>
<gene>
    <name evidence="3" type="ORF">DW855_13515</name>
</gene>
<accession>A0A3E2VVJ5</accession>
<dbReference type="AlphaFoldDB" id="A0A3E2VVJ5"/>
<dbReference type="EMBL" id="QVFB01000030">
    <property type="protein sequence ID" value="RGC15228.1"/>
    <property type="molecule type" value="Genomic_DNA"/>
</dbReference>
<protein>
    <submittedName>
        <fullName evidence="3">FHA domain-containing protein</fullName>
    </submittedName>
</protein>
<dbReference type="Proteomes" id="UP000260733">
    <property type="component" value="Unassembled WGS sequence"/>
</dbReference>
<evidence type="ECO:0000256" key="1">
    <source>
        <dbReference type="SAM" id="MobiDB-lite"/>
    </source>
</evidence>
<dbReference type="CDD" id="cd00060">
    <property type="entry name" value="FHA"/>
    <property type="match status" value="1"/>
</dbReference>
<proteinExistence type="predicted"/>
<feature type="domain" description="FHA" evidence="2">
    <location>
        <begin position="144"/>
        <end position="195"/>
    </location>
</feature>
<feature type="region of interest" description="Disordered" evidence="1">
    <location>
        <begin position="47"/>
        <end position="67"/>
    </location>
</feature>
<comment type="caution">
    <text evidence="3">The sequence shown here is derived from an EMBL/GenBank/DDBJ whole genome shotgun (WGS) entry which is preliminary data.</text>
</comment>
<evidence type="ECO:0000313" key="4">
    <source>
        <dbReference type="Proteomes" id="UP000260733"/>
    </source>
</evidence>